<comment type="caution">
    <text evidence="1">The sequence shown here is derived from an EMBL/GenBank/DDBJ whole genome shotgun (WGS) entry which is preliminary data.</text>
</comment>
<dbReference type="EMBL" id="BOSE01000004">
    <property type="protein sequence ID" value="GIP16717.1"/>
    <property type="molecule type" value="Genomic_DNA"/>
</dbReference>
<proteinExistence type="predicted"/>
<organism evidence="1 2">
    <name type="scientific">Paenibacillus montaniterrae</name>
    <dbReference type="NCBI Taxonomy" id="429341"/>
    <lineage>
        <taxon>Bacteria</taxon>
        <taxon>Bacillati</taxon>
        <taxon>Bacillota</taxon>
        <taxon>Bacilli</taxon>
        <taxon>Bacillales</taxon>
        <taxon>Paenibacillaceae</taxon>
        <taxon>Paenibacillus</taxon>
    </lineage>
</organism>
<gene>
    <name evidence="1" type="ORF">J40TS1_23590</name>
</gene>
<dbReference type="RefSeq" id="WP_213515260.1">
    <property type="nucleotide sequence ID" value="NZ_BOSE01000004.1"/>
</dbReference>
<protein>
    <recommendedName>
        <fullName evidence="3">DUF4352 domain-containing protein</fullName>
    </recommendedName>
</protein>
<evidence type="ECO:0000313" key="1">
    <source>
        <dbReference type="EMBL" id="GIP16717.1"/>
    </source>
</evidence>
<accession>A0A920CU79</accession>
<dbReference type="AlphaFoldDB" id="A0A920CU79"/>
<dbReference type="Proteomes" id="UP000683139">
    <property type="component" value="Unassembled WGS sequence"/>
</dbReference>
<sequence length="126" mass="14342">MPYSTTSIESVMLGHAGFQLTFANMELQKDPNAVIVKANITNSGNNEEAISSQYFILASGLKEAAPNVSYMSEPNKQGCLWTWKRLKPGETCTIILRYQLEPDASSYDFNYLYRQQAKLIKRFEFE</sequence>
<keyword evidence="2" id="KW-1185">Reference proteome</keyword>
<evidence type="ECO:0008006" key="3">
    <source>
        <dbReference type="Google" id="ProtNLM"/>
    </source>
</evidence>
<evidence type="ECO:0000313" key="2">
    <source>
        <dbReference type="Proteomes" id="UP000683139"/>
    </source>
</evidence>
<name>A0A920CU79_9BACL</name>
<reference evidence="1" key="1">
    <citation type="submission" date="2021-03" db="EMBL/GenBank/DDBJ databases">
        <title>Antimicrobial resistance genes in bacteria isolated from Japanese honey, and their potential for conferring macrolide and lincosamide resistance in the American foulbrood pathogen Paenibacillus larvae.</title>
        <authorList>
            <person name="Okamoto M."/>
            <person name="Kumagai M."/>
            <person name="Kanamori H."/>
            <person name="Takamatsu D."/>
        </authorList>
    </citation>
    <scope>NUCLEOTIDE SEQUENCE</scope>
    <source>
        <strain evidence="1">J40TS1</strain>
    </source>
</reference>